<proteinExistence type="predicted"/>
<evidence type="ECO:0008006" key="2">
    <source>
        <dbReference type="Google" id="ProtNLM"/>
    </source>
</evidence>
<dbReference type="EMBL" id="BART01008315">
    <property type="protein sequence ID" value="GAG53638.1"/>
    <property type="molecule type" value="Genomic_DNA"/>
</dbReference>
<dbReference type="SUPFAM" id="SSF46626">
    <property type="entry name" value="Cytochrome c"/>
    <property type="match status" value="1"/>
</dbReference>
<dbReference type="Gene3D" id="1.10.760.10">
    <property type="entry name" value="Cytochrome c-like domain"/>
    <property type="match status" value="1"/>
</dbReference>
<comment type="caution">
    <text evidence="1">The sequence shown here is derived from an EMBL/GenBank/DDBJ whole genome shotgun (WGS) entry which is preliminary data.</text>
</comment>
<evidence type="ECO:0000313" key="1">
    <source>
        <dbReference type="EMBL" id="GAG53638.1"/>
    </source>
</evidence>
<dbReference type="GO" id="GO:0020037">
    <property type="term" value="F:heme binding"/>
    <property type="evidence" value="ECO:0007669"/>
    <property type="project" value="InterPro"/>
</dbReference>
<name>X0YZF9_9ZZZZ</name>
<dbReference type="GO" id="GO:0009055">
    <property type="term" value="F:electron transfer activity"/>
    <property type="evidence" value="ECO:0007669"/>
    <property type="project" value="InterPro"/>
</dbReference>
<gene>
    <name evidence="1" type="ORF">S01H4_18737</name>
</gene>
<dbReference type="AlphaFoldDB" id="X0YZF9"/>
<sequence length="79" mass="8635">TDGNRSVGPTWLGLFGAQELLDDGTTISVDEAYLLKSILDPNSQIVEGFLPDLMPKIYENTFSQAEIDDLVAYIQSLGN</sequence>
<accession>X0YZF9</accession>
<organism evidence="1">
    <name type="scientific">marine sediment metagenome</name>
    <dbReference type="NCBI Taxonomy" id="412755"/>
    <lineage>
        <taxon>unclassified sequences</taxon>
        <taxon>metagenomes</taxon>
        <taxon>ecological metagenomes</taxon>
    </lineage>
</organism>
<feature type="non-terminal residue" evidence="1">
    <location>
        <position position="1"/>
    </location>
</feature>
<protein>
    <recommendedName>
        <fullName evidence="2">Cytochrome c domain-containing protein</fullName>
    </recommendedName>
</protein>
<reference evidence="1" key="1">
    <citation type="journal article" date="2014" name="Front. Microbiol.">
        <title>High frequency of phylogenetically diverse reductive dehalogenase-homologous genes in deep subseafloor sedimentary metagenomes.</title>
        <authorList>
            <person name="Kawai M."/>
            <person name="Futagami T."/>
            <person name="Toyoda A."/>
            <person name="Takaki Y."/>
            <person name="Nishi S."/>
            <person name="Hori S."/>
            <person name="Arai W."/>
            <person name="Tsubouchi T."/>
            <person name="Morono Y."/>
            <person name="Uchiyama I."/>
            <person name="Ito T."/>
            <person name="Fujiyama A."/>
            <person name="Inagaki F."/>
            <person name="Takami H."/>
        </authorList>
    </citation>
    <scope>NUCLEOTIDE SEQUENCE</scope>
    <source>
        <strain evidence="1">Expedition CK06-06</strain>
    </source>
</reference>
<dbReference type="InterPro" id="IPR036909">
    <property type="entry name" value="Cyt_c-like_dom_sf"/>
</dbReference>